<feature type="compositionally biased region" description="Polar residues" evidence="1">
    <location>
        <begin position="851"/>
        <end position="883"/>
    </location>
</feature>
<evidence type="ECO:0000256" key="1">
    <source>
        <dbReference type="SAM" id="MobiDB-lite"/>
    </source>
</evidence>
<evidence type="ECO:0000313" key="4">
    <source>
        <dbReference type="Proteomes" id="UP001605036"/>
    </source>
</evidence>
<organism evidence="3 4">
    <name type="scientific">Riccia fluitans</name>
    <dbReference type="NCBI Taxonomy" id="41844"/>
    <lineage>
        <taxon>Eukaryota</taxon>
        <taxon>Viridiplantae</taxon>
        <taxon>Streptophyta</taxon>
        <taxon>Embryophyta</taxon>
        <taxon>Marchantiophyta</taxon>
        <taxon>Marchantiopsida</taxon>
        <taxon>Marchantiidae</taxon>
        <taxon>Marchantiales</taxon>
        <taxon>Ricciaceae</taxon>
        <taxon>Riccia</taxon>
    </lineage>
</organism>
<accession>A0ABD1ZIN8</accession>
<dbReference type="InterPro" id="IPR051177">
    <property type="entry name" value="CIK-Related_Protein"/>
</dbReference>
<dbReference type="SUPFAM" id="SSF56112">
    <property type="entry name" value="Protein kinase-like (PK-like)"/>
    <property type="match status" value="1"/>
</dbReference>
<feature type="region of interest" description="Disordered" evidence="1">
    <location>
        <begin position="641"/>
        <end position="660"/>
    </location>
</feature>
<feature type="compositionally biased region" description="Polar residues" evidence="1">
    <location>
        <begin position="797"/>
        <end position="824"/>
    </location>
</feature>
<dbReference type="InterPro" id="IPR011009">
    <property type="entry name" value="Kinase-like_dom_sf"/>
</dbReference>
<evidence type="ECO:0000259" key="2">
    <source>
        <dbReference type="PROSITE" id="PS50011"/>
    </source>
</evidence>
<feature type="region of interest" description="Disordered" evidence="1">
    <location>
        <begin position="678"/>
        <end position="703"/>
    </location>
</feature>
<dbReference type="Pfam" id="PF00069">
    <property type="entry name" value="Pkinase"/>
    <property type="match status" value="1"/>
</dbReference>
<dbReference type="PANTHER" id="PTHR12984:SF6">
    <property type="entry name" value="SCY1-LIKE PROTEIN 2"/>
    <property type="match status" value="1"/>
</dbReference>
<dbReference type="InterPro" id="IPR016024">
    <property type="entry name" value="ARM-type_fold"/>
</dbReference>
<dbReference type="AlphaFoldDB" id="A0ABD1ZIN8"/>
<dbReference type="SUPFAM" id="SSF48371">
    <property type="entry name" value="ARM repeat"/>
    <property type="match status" value="1"/>
</dbReference>
<dbReference type="InterPro" id="IPR011989">
    <property type="entry name" value="ARM-like"/>
</dbReference>
<protein>
    <recommendedName>
        <fullName evidence="2">Protein kinase domain-containing protein</fullName>
    </recommendedName>
</protein>
<sequence length="932" mass="101606">MSLDMKTFRQALAKTAAVIEKTVQSTVQEVTGPKPLQDYELLEQVGSGGPGLIWKLYAGRPRNKAMQIHNPEVCVWVLDKKSLIDLRLRAGISKAAEDAFLDIVRADAAQLMRLRHPGVVRVIQGLDESKGAMAMVTEPIFASLANALGRLDNVTNSPKELQNLELGQLEIKHGLLQVAETLGFLHNNAHLIHRAISPEAVYITSSGAWKLAGFGFAISSEQSSSDSHDLAFHYPDYDVEENVMPLQPLLEYAAPELTRQGSAPRPSTDVFGLACVAFHLLTQRSLLQCNNNLRTYTSTLTYLSSENLEGIPSDLLTDLRRMLNPDELSRPSAMDFTSSPYFRNDTRLRALRFLDHMLERDNMQKSDFLKALGEMWTGFDARVLRYKVLVPLCAELRNEVMQPMVLPMVLTIAESQDKSDFMASTLPSLLPVLNTAHGDTLLLLVKHAALLINKVGPEVLASSVLPMLVRAYDDPDARMQEEVLRRTLAVTKQLDFPMLKETILPRVHGLALKTTVAAVRVNALLCLGELVQRLDKIAVADVLQTLKRCTAVDHSAPTLMCTLGVASAIYKQFGIEYSAEHLLPLLCPLLVAQQLNLHQFAKYMHFVKEILRKIEEKRGLTVVEAEPVTLDVSSMALGAEKGSSEDLRTKVNGTQSKKSSAWDAEDWESVIKVKKSASTPDISSSDNTAPSLPPSSHSMLKTSDSAAAFPPVSLSTAMVPEVPLSNSSSYLSEPAPFEWPPRQNAVTVLGSKPLSESIPSSANNNVNAAVAASDDFDPFADWPPRPASIKFQGVSAEVSSSRGEPMKTTWSSSTSGPPDMNSNRGEPMKISWSGSTGGPPIRGIPPKMMPSNLNDWSSSTVQNSAVQQSQPDFGNFFSGQPQSKPDVAPKKLAPPPPSGLGKGRGRNPIRGIGSPRSKSSSSKDPPNLLDLL</sequence>
<keyword evidence="4" id="KW-1185">Reference proteome</keyword>
<dbReference type="CDD" id="cd14011">
    <property type="entry name" value="PK_SCY1_like"/>
    <property type="match status" value="1"/>
</dbReference>
<comment type="caution">
    <text evidence="3">The sequence shown here is derived from an EMBL/GenBank/DDBJ whole genome shotgun (WGS) entry which is preliminary data.</text>
</comment>
<feature type="compositionally biased region" description="Low complexity" evidence="1">
    <location>
        <begin position="909"/>
        <end position="925"/>
    </location>
</feature>
<feature type="region of interest" description="Disordered" evidence="1">
    <location>
        <begin position="796"/>
        <end position="932"/>
    </location>
</feature>
<proteinExistence type="predicted"/>
<reference evidence="3 4" key="1">
    <citation type="submission" date="2024-09" db="EMBL/GenBank/DDBJ databases">
        <title>Chromosome-scale assembly of Riccia fluitans.</title>
        <authorList>
            <person name="Paukszto L."/>
            <person name="Sawicki J."/>
            <person name="Karawczyk K."/>
            <person name="Piernik-Szablinska J."/>
            <person name="Szczecinska M."/>
            <person name="Mazdziarz M."/>
        </authorList>
    </citation>
    <scope>NUCLEOTIDE SEQUENCE [LARGE SCALE GENOMIC DNA]</scope>
    <source>
        <strain evidence="3">Rf_01</strain>
        <tissue evidence="3">Aerial parts of the thallus</tissue>
    </source>
</reference>
<dbReference type="Gene3D" id="3.30.200.20">
    <property type="entry name" value="Phosphorylase Kinase, domain 1"/>
    <property type="match status" value="1"/>
</dbReference>
<dbReference type="EMBL" id="JBHFFA010000001">
    <property type="protein sequence ID" value="KAL2651313.1"/>
    <property type="molecule type" value="Genomic_DNA"/>
</dbReference>
<name>A0ABD1ZIN8_9MARC</name>
<dbReference type="PROSITE" id="PS50011">
    <property type="entry name" value="PROTEIN_KINASE_DOM"/>
    <property type="match status" value="1"/>
</dbReference>
<dbReference type="Gene3D" id="1.10.510.10">
    <property type="entry name" value="Transferase(Phosphotransferase) domain 1"/>
    <property type="match status" value="1"/>
</dbReference>
<feature type="domain" description="Protein kinase" evidence="2">
    <location>
        <begin position="39"/>
        <end position="342"/>
    </location>
</feature>
<evidence type="ECO:0000313" key="3">
    <source>
        <dbReference type="EMBL" id="KAL2651313.1"/>
    </source>
</evidence>
<dbReference type="InterPro" id="IPR000719">
    <property type="entry name" value="Prot_kinase_dom"/>
</dbReference>
<dbReference type="PANTHER" id="PTHR12984">
    <property type="entry name" value="SCY1-RELATED S/T PROTEIN KINASE-LIKE"/>
    <property type="match status" value="1"/>
</dbReference>
<dbReference type="Proteomes" id="UP001605036">
    <property type="component" value="Unassembled WGS sequence"/>
</dbReference>
<dbReference type="Gene3D" id="1.25.10.10">
    <property type="entry name" value="Leucine-rich Repeat Variant"/>
    <property type="match status" value="1"/>
</dbReference>
<dbReference type="SMART" id="SM00220">
    <property type="entry name" value="S_TKc"/>
    <property type="match status" value="1"/>
</dbReference>
<gene>
    <name evidence="3" type="ORF">R1flu_019441</name>
</gene>